<keyword evidence="9" id="KW-0067">ATP-binding</keyword>
<keyword evidence="4" id="KW-0963">Cytoplasm</keyword>
<gene>
    <name evidence="14" type="ORF">T459_24581</name>
</gene>
<dbReference type="InterPro" id="IPR042197">
    <property type="entry name" value="Apaf_helical"/>
</dbReference>
<evidence type="ECO:0000256" key="9">
    <source>
        <dbReference type="ARBA" id="ARBA00022840"/>
    </source>
</evidence>
<comment type="subcellular location">
    <subcellularLocation>
        <location evidence="2">Cytoplasm</location>
    </subcellularLocation>
    <subcellularLocation>
        <location evidence="1">Membrane</location>
        <topology evidence="1">Peripheral membrane protein</topology>
    </subcellularLocation>
</comment>
<dbReference type="EMBL" id="AYRZ02000009">
    <property type="protein sequence ID" value="PHT73796.1"/>
    <property type="molecule type" value="Genomic_DNA"/>
</dbReference>
<comment type="similarity">
    <text evidence="3">Belongs to the disease resistance NB-LRR family.</text>
</comment>
<accession>A0A1U8E9P0</accession>
<evidence type="ECO:0000259" key="13">
    <source>
        <dbReference type="Pfam" id="PF23559"/>
    </source>
</evidence>
<dbReference type="GO" id="GO:0016020">
    <property type="term" value="C:membrane"/>
    <property type="evidence" value="ECO:0007669"/>
    <property type="project" value="UniProtKB-SubCell"/>
</dbReference>
<evidence type="ECO:0000313" key="14">
    <source>
        <dbReference type="EMBL" id="PHT73796.1"/>
    </source>
</evidence>
<evidence type="ECO:0000256" key="10">
    <source>
        <dbReference type="ARBA" id="ARBA00023054"/>
    </source>
</evidence>
<evidence type="ECO:0000256" key="8">
    <source>
        <dbReference type="ARBA" id="ARBA00022821"/>
    </source>
</evidence>
<dbReference type="GO" id="GO:0005737">
    <property type="term" value="C:cytoplasm"/>
    <property type="evidence" value="ECO:0007669"/>
    <property type="project" value="UniProtKB-SubCell"/>
</dbReference>
<evidence type="ECO:0000259" key="12">
    <source>
        <dbReference type="Pfam" id="PF00931"/>
    </source>
</evidence>
<dbReference type="GO" id="GO:0006952">
    <property type="term" value="P:defense response"/>
    <property type="evidence" value="ECO:0007669"/>
    <property type="project" value="InterPro"/>
</dbReference>
<dbReference type="Proteomes" id="UP000222542">
    <property type="component" value="Unassembled WGS sequence"/>
</dbReference>
<evidence type="ECO:0000313" key="15">
    <source>
        <dbReference type="Proteomes" id="UP000222542"/>
    </source>
</evidence>
<keyword evidence="11" id="KW-0472">Membrane</keyword>
<dbReference type="PANTHER" id="PTHR23155:SF1152">
    <property type="entry name" value="AAA+ ATPASE DOMAIN-CONTAINING PROTEIN"/>
    <property type="match status" value="1"/>
</dbReference>
<dbReference type="Gene3D" id="3.40.50.300">
    <property type="entry name" value="P-loop containing nucleotide triphosphate hydrolases"/>
    <property type="match status" value="1"/>
</dbReference>
<feature type="domain" description="Disease resistance protein winged helix" evidence="13">
    <location>
        <begin position="179"/>
        <end position="238"/>
    </location>
</feature>
<dbReference type="Pfam" id="PF23559">
    <property type="entry name" value="WHD_DRP"/>
    <property type="match status" value="1"/>
</dbReference>
<dbReference type="Gene3D" id="1.10.8.430">
    <property type="entry name" value="Helical domain of apoptotic protease-activating factors"/>
    <property type="match status" value="1"/>
</dbReference>
<dbReference type="Gramene" id="PHT73796">
    <property type="protein sequence ID" value="PHT73796"/>
    <property type="gene ID" value="T459_24581"/>
</dbReference>
<dbReference type="InterPro" id="IPR058922">
    <property type="entry name" value="WHD_DRP"/>
</dbReference>
<reference evidence="14 15" key="1">
    <citation type="journal article" date="2014" name="Nat. Genet.">
        <title>Genome sequence of the hot pepper provides insights into the evolution of pungency in Capsicum species.</title>
        <authorList>
            <person name="Kim S."/>
            <person name="Park M."/>
            <person name="Yeom S.I."/>
            <person name="Kim Y.M."/>
            <person name="Lee J.M."/>
            <person name="Lee H.A."/>
            <person name="Seo E."/>
            <person name="Choi J."/>
            <person name="Cheong K."/>
            <person name="Kim K.T."/>
            <person name="Jung K."/>
            <person name="Lee G.W."/>
            <person name="Oh S.K."/>
            <person name="Bae C."/>
            <person name="Kim S.B."/>
            <person name="Lee H.Y."/>
            <person name="Kim S.Y."/>
            <person name="Kim M.S."/>
            <person name="Kang B.C."/>
            <person name="Jo Y.D."/>
            <person name="Yang H.B."/>
            <person name="Jeong H.J."/>
            <person name="Kang W.H."/>
            <person name="Kwon J.K."/>
            <person name="Shin C."/>
            <person name="Lim J.Y."/>
            <person name="Park J.H."/>
            <person name="Huh J.H."/>
            <person name="Kim J.S."/>
            <person name="Kim B.D."/>
            <person name="Cohen O."/>
            <person name="Paran I."/>
            <person name="Suh M.C."/>
            <person name="Lee S.B."/>
            <person name="Kim Y.K."/>
            <person name="Shin Y."/>
            <person name="Noh S.J."/>
            <person name="Park J."/>
            <person name="Seo Y.S."/>
            <person name="Kwon S.Y."/>
            <person name="Kim H.A."/>
            <person name="Park J.M."/>
            <person name="Kim H.J."/>
            <person name="Choi S.B."/>
            <person name="Bosland P.W."/>
            <person name="Reeves G."/>
            <person name="Jo S.H."/>
            <person name="Lee B.W."/>
            <person name="Cho H.T."/>
            <person name="Choi H.S."/>
            <person name="Lee M.S."/>
            <person name="Yu Y."/>
            <person name="Do Choi Y."/>
            <person name="Park B.S."/>
            <person name="van Deynze A."/>
            <person name="Ashrafi H."/>
            <person name="Hill T."/>
            <person name="Kim W.T."/>
            <person name="Pai H.S."/>
            <person name="Ahn H.K."/>
            <person name="Yeam I."/>
            <person name="Giovannoni J.J."/>
            <person name="Rose J.K."/>
            <person name="Sorensen I."/>
            <person name="Lee S.J."/>
            <person name="Kim R.W."/>
            <person name="Choi I.Y."/>
            <person name="Choi B.S."/>
            <person name="Lim J.S."/>
            <person name="Lee Y.H."/>
            <person name="Choi D."/>
        </authorList>
    </citation>
    <scope>NUCLEOTIDE SEQUENCE [LARGE SCALE GENOMIC DNA]</scope>
    <source>
        <strain evidence="15">cv. CM334</strain>
    </source>
</reference>
<dbReference type="InterPro" id="IPR036388">
    <property type="entry name" value="WH-like_DNA-bd_sf"/>
</dbReference>
<keyword evidence="6" id="KW-0677">Repeat</keyword>
<keyword evidence="7" id="KW-0547">Nucleotide-binding</keyword>
<comment type="caution">
    <text evidence="14">The sequence shown here is derived from an EMBL/GenBank/DDBJ whole genome shotgun (WGS) entry which is preliminary data.</text>
</comment>
<organism evidence="14 15">
    <name type="scientific">Capsicum annuum</name>
    <name type="common">Capsicum pepper</name>
    <dbReference type="NCBI Taxonomy" id="4072"/>
    <lineage>
        <taxon>Eukaryota</taxon>
        <taxon>Viridiplantae</taxon>
        <taxon>Streptophyta</taxon>
        <taxon>Embryophyta</taxon>
        <taxon>Tracheophyta</taxon>
        <taxon>Spermatophyta</taxon>
        <taxon>Magnoliopsida</taxon>
        <taxon>eudicotyledons</taxon>
        <taxon>Gunneridae</taxon>
        <taxon>Pentapetalae</taxon>
        <taxon>asterids</taxon>
        <taxon>lamiids</taxon>
        <taxon>Solanales</taxon>
        <taxon>Solanaceae</taxon>
        <taxon>Solanoideae</taxon>
        <taxon>Capsiceae</taxon>
        <taxon>Capsicum</taxon>
    </lineage>
</organism>
<dbReference type="GO" id="GO:0005524">
    <property type="term" value="F:ATP binding"/>
    <property type="evidence" value="ECO:0007669"/>
    <property type="project" value="UniProtKB-KW"/>
</dbReference>
<keyword evidence="5" id="KW-0433">Leucine-rich repeat</keyword>
<dbReference type="Gene3D" id="1.10.10.10">
    <property type="entry name" value="Winged helix-like DNA-binding domain superfamily/Winged helix DNA-binding domain"/>
    <property type="match status" value="1"/>
</dbReference>
<protein>
    <submittedName>
        <fullName evidence="14">Uncharacterized protein</fullName>
    </submittedName>
</protein>
<dbReference type="Pfam" id="PF00931">
    <property type="entry name" value="NB-ARC"/>
    <property type="match status" value="1"/>
</dbReference>
<dbReference type="InterPro" id="IPR002182">
    <property type="entry name" value="NB-ARC"/>
</dbReference>
<dbReference type="GO" id="GO:0043531">
    <property type="term" value="F:ADP binding"/>
    <property type="evidence" value="ECO:0007669"/>
    <property type="project" value="InterPro"/>
</dbReference>
<keyword evidence="15" id="KW-1185">Reference proteome</keyword>
<dbReference type="InterPro" id="IPR027417">
    <property type="entry name" value="P-loop_NTPase"/>
</dbReference>
<name>A0A1U8E9P0_CAPAN</name>
<keyword evidence="10" id="KW-0175">Coiled coil</keyword>
<evidence type="ECO:0000256" key="3">
    <source>
        <dbReference type="ARBA" id="ARBA00008894"/>
    </source>
</evidence>
<dbReference type="InterPro" id="IPR044974">
    <property type="entry name" value="Disease_R_plants"/>
</dbReference>
<evidence type="ECO:0000256" key="4">
    <source>
        <dbReference type="ARBA" id="ARBA00022490"/>
    </source>
</evidence>
<proteinExistence type="inferred from homology"/>
<dbReference type="SUPFAM" id="SSF52540">
    <property type="entry name" value="P-loop containing nucleoside triphosphate hydrolases"/>
    <property type="match status" value="1"/>
</dbReference>
<dbReference type="PANTHER" id="PTHR23155">
    <property type="entry name" value="DISEASE RESISTANCE PROTEIN RP"/>
    <property type="match status" value="1"/>
</dbReference>
<evidence type="ECO:0000256" key="6">
    <source>
        <dbReference type="ARBA" id="ARBA00022737"/>
    </source>
</evidence>
<keyword evidence="8" id="KW-0611">Plant defense</keyword>
<dbReference type="STRING" id="4072.A0A1U8E9P0"/>
<reference evidence="14 15" key="2">
    <citation type="journal article" date="2017" name="Genome Biol.">
        <title>New reference genome sequences of hot pepper reveal the massive evolution of plant disease-resistance genes by retroduplication.</title>
        <authorList>
            <person name="Kim S."/>
            <person name="Park J."/>
            <person name="Yeom S.I."/>
            <person name="Kim Y.M."/>
            <person name="Seo E."/>
            <person name="Kim K.T."/>
            <person name="Kim M.S."/>
            <person name="Lee J.M."/>
            <person name="Cheong K."/>
            <person name="Shin H.S."/>
            <person name="Kim S.B."/>
            <person name="Han K."/>
            <person name="Lee J."/>
            <person name="Park M."/>
            <person name="Lee H.A."/>
            <person name="Lee H.Y."/>
            <person name="Lee Y."/>
            <person name="Oh S."/>
            <person name="Lee J.H."/>
            <person name="Choi E."/>
            <person name="Choi E."/>
            <person name="Lee S.E."/>
            <person name="Jeon J."/>
            <person name="Kim H."/>
            <person name="Choi G."/>
            <person name="Song H."/>
            <person name="Lee J."/>
            <person name="Lee S.C."/>
            <person name="Kwon J.K."/>
            <person name="Lee H.Y."/>
            <person name="Koo N."/>
            <person name="Hong Y."/>
            <person name="Kim R.W."/>
            <person name="Kang W.H."/>
            <person name="Huh J.H."/>
            <person name="Kang B.C."/>
            <person name="Yang T.J."/>
            <person name="Lee Y.H."/>
            <person name="Bennetzen J.L."/>
            <person name="Choi D."/>
        </authorList>
    </citation>
    <scope>NUCLEOTIDE SEQUENCE [LARGE SCALE GENOMIC DNA]</scope>
    <source>
        <strain evidence="15">cv. CM334</strain>
    </source>
</reference>
<evidence type="ECO:0000256" key="7">
    <source>
        <dbReference type="ARBA" id="ARBA00022741"/>
    </source>
</evidence>
<sequence length="370" mass="43001">MHDVYGILHKTTLAKQVFNVKEILLSLLQSIIQIDDKVHRRDEAELADLLQKNLKRKRYLIVMDDIWSYKAWDDMRQCFPIDNNGSRILLTTCHTEVALYASSNNLLLKMNLMKSDESWNLLRERRLQMKYSRVTNVTLLIANKCQGLPLTNVMVAGLLSKSKRTKEEWKNVAENECLQRLVRLWIAEGFLKLDGDLEEEAENRLQDLVDRCLVLASQKSADGRKIKTCRVHDLVNELCLREAQRQNFLFIRNDETETVPLVGCRLIRIQKRRQTGVCFHDENFYKSLRLELIVLLRFSAADTFYALLRCTSMPISVTNPTIHTSSVVTAERLLNSASTELLETVDYFFDFQETTDFSIFTKYPVIDLLV</sequence>
<evidence type="ECO:0000256" key="5">
    <source>
        <dbReference type="ARBA" id="ARBA00022614"/>
    </source>
</evidence>
<dbReference type="AlphaFoldDB" id="A0A1U8E9P0"/>
<evidence type="ECO:0000256" key="2">
    <source>
        <dbReference type="ARBA" id="ARBA00004496"/>
    </source>
</evidence>
<evidence type="ECO:0000256" key="1">
    <source>
        <dbReference type="ARBA" id="ARBA00004170"/>
    </source>
</evidence>
<evidence type="ECO:0000256" key="11">
    <source>
        <dbReference type="ARBA" id="ARBA00023136"/>
    </source>
</evidence>
<feature type="domain" description="NB-ARC" evidence="12">
    <location>
        <begin position="9"/>
        <end position="129"/>
    </location>
</feature>